<evidence type="ECO:0000313" key="2">
    <source>
        <dbReference type="EMBL" id="KAK4021534.1"/>
    </source>
</evidence>
<comment type="caution">
    <text evidence="2">The sequence shown here is derived from an EMBL/GenBank/DDBJ whole genome shotgun (WGS) entry which is preliminary data.</text>
</comment>
<dbReference type="EMBL" id="JAOYFB010000036">
    <property type="protein sequence ID" value="KAK4021534.1"/>
    <property type="molecule type" value="Genomic_DNA"/>
</dbReference>
<proteinExistence type="predicted"/>
<gene>
    <name evidence="2" type="ORF">OUZ56_003449</name>
</gene>
<organism evidence="2 3">
    <name type="scientific">Daphnia magna</name>
    <dbReference type="NCBI Taxonomy" id="35525"/>
    <lineage>
        <taxon>Eukaryota</taxon>
        <taxon>Metazoa</taxon>
        <taxon>Ecdysozoa</taxon>
        <taxon>Arthropoda</taxon>
        <taxon>Crustacea</taxon>
        <taxon>Branchiopoda</taxon>
        <taxon>Diplostraca</taxon>
        <taxon>Cladocera</taxon>
        <taxon>Anomopoda</taxon>
        <taxon>Daphniidae</taxon>
        <taxon>Daphnia</taxon>
    </lineage>
</organism>
<keyword evidence="3" id="KW-1185">Reference proteome</keyword>
<feature type="compositionally biased region" description="Polar residues" evidence="1">
    <location>
        <begin position="225"/>
        <end position="238"/>
    </location>
</feature>
<reference evidence="2 3" key="1">
    <citation type="journal article" date="2023" name="Nucleic Acids Res.">
        <title>The hologenome of Daphnia magna reveals possible DNA methylation and microbiome-mediated evolution of the host genome.</title>
        <authorList>
            <person name="Chaturvedi A."/>
            <person name="Li X."/>
            <person name="Dhandapani V."/>
            <person name="Marshall H."/>
            <person name="Kissane S."/>
            <person name="Cuenca-Cambronero M."/>
            <person name="Asole G."/>
            <person name="Calvet F."/>
            <person name="Ruiz-Romero M."/>
            <person name="Marangio P."/>
            <person name="Guigo R."/>
            <person name="Rago D."/>
            <person name="Mirbahai L."/>
            <person name="Eastwood N."/>
            <person name="Colbourne J.K."/>
            <person name="Zhou J."/>
            <person name="Mallon E."/>
            <person name="Orsini L."/>
        </authorList>
    </citation>
    <scope>NUCLEOTIDE SEQUENCE [LARGE SCALE GENOMIC DNA]</scope>
    <source>
        <strain evidence="2">LRV0_1</strain>
    </source>
</reference>
<feature type="region of interest" description="Disordered" evidence="1">
    <location>
        <begin position="155"/>
        <end position="238"/>
    </location>
</feature>
<dbReference type="Proteomes" id="UP001234178">
    <property type="component" value="Unassembled WGS sequence"/>
</dbReference>
<feature type="compositionally biased region" description="Polar residues" evidence="1">
    <location>
        <begin position="179"/>
        <end position="189"/>
    </location>
</feature>
<evidence type="ECO:0000256" key="1">
    <source>
        <dbReference type="SAM" id="MobiDB-lite"/>
    </source>
</evidence>
<sequence length="288" mass="31398">MSMAFATLFGCQRTQKPVYGRPEERSNVGFAVRGRWKTSSAIYCRTQGNSNGLGERVFDSGIAADSRVNVTRERCDNRRWRKKPYMSSRGGRQGYSDLLLGFEGGSPSNTIFTGLQVANVAPLRSKNRSRGPPGKVSYLTLGQKSTWLASQVSLPREVPDPSQFQSDSEPQGEEFEDAQSYQDSRNTEAGSAVTEGAYAPVAARRLSGSEDGGSLVSQSERRKSYNPNFLGTQGSVTGNREVQQKSAWVEVAADGRRTASVEADITGVINRSSSTGSVRPSEERDDEE</sequence>
<feature type="compositionally biased region" description="Polar residues" evidence="1">
    <location>
        <begin position="269"/>
        <end position="278"/>
    </location>
</feature>
<feature type="region of interest" description="Disordered" evidence="1">
    <location>
        <begin position="264"/>
        <end position="288"/>
    </location>
</feature>
<protein>
    <submittedName>
        <fullName evidence="2">Uncharacterized protein</fullName>
    </submittedName>
</protein>
<accession>A0ABR0A964</accession>
<name>A0ABR0A964_9CRUS</name>
<evidence type="ECO:0000313" key="3">
    <source>
        <dbReference type="Proteomes" id="UP001234178"/>
    </source>
</evidence>